<organism evidence="1 2">
    <name type="scientific">Cajanus cajan</name>
    <name type="common">Pigeon pea</name>
    <name type="synonym">Cajanus indicus</name>
    <dbReference type="NCBI Taxonomy" id="3821"/>
    <lineage>
        <taxon>Eukaryota</taxon>
        <taxon>Viridiplantae</taxon>
        <taxon>Streptophyta</taxon>
        <taxon>Embryophyta</taxon>
        <taxon>Tracheophyta</taxon>
        <taxon>Spermatophyta</taxon>
        <taxon>Magnoliopsida</taxon>
        <taxon>eudicotyledons</taxon>
        <taxon>Gunneridae</taxon>
        <taxon>Pentapetalae</taxon>
        <taxon>rosids</taxon>
        <taxon>fabids</taxon>
        <taxon>Fabales</taxon>
        <taxon>Fabaceae</taxon>
        <taxon>Papilionoideae</taxon>
        <taxon>50 kb inversion clade</taxon>
        <taxon>NPAAA clade</taxon>
        <taxon>indigoferoid/millettioid clade</taxon>
        <taxon>Phaseoleae</taxon>
        <taxon>Cajanus</taxon>
    </lineage>
</organism>
<keyword evidence="2" id="KW-1185">Reference proteome</keyword>
<name>A0A151TYV9_CAJCA</name>
<accession>A0A151TYV9</accession>
<evidence type="ECO:0000313" key="2">
    <source>
        <dbReference type="Proteomes" id="UP000075243"/>
    </source>
</evidence>
<evidence type="ECO:0000313" key="1">
    <source>
        <dbReference type="EMBL" id="KYP72205.1"/>
    </source>
</evidence>
<dbReference type="PANTHER" id="PTHR33116:SF78">
    <property type="entry name" value="OS12G0587133 PROTEIN"/>
    <property type="match status" value="1"/>
</dbReference>
<protein>
    <submittedName>
        <fullName evidence="1">Ribonuclease H protein At1g65750 family</fullName>
    </submittedName>
</protein>
<dbReference type="EMBL" id="CM003604">
    <property type="protein sequence ID" value="KYP72205.1"/>
    <property type="molecule type" value="Genomic_DNA"/>
</dbReference>
<proteinExistence type="predicted"/>
<dbReference type="AlphaFoldDB" id="A0A151TYV9"/>
<dbReference type="Proteomes" id="UP000075243">
    <property type="component" value="Chromosome 2"/>
</dbReference>
<sequence>MPKKVIRKVVVIQRNFLWGGEEGIRKISWVSWEKICKPKDQGGLGIKNIELFNDALLGKWRWNLFHYKNQLWGQILDSKYDGVEKLCVTEDQPNESIWWKNLRKVCGSRTTSRWFDNNIQWKVGNGKQIRFLDR</sequence>
<dbReference type="PANTHER" id="PTHR33116">
    <property type="entry name" value="REVERSE TRANSCRIPTASE ZINC-BINDING DOMAIN-CONTAINING PROTEIN-RELATED-RELATED"/>
    <property type="match status" value="1"/>
</dbReference>
<gene>
    <name evidence="1" type="ORF">KK1_004792</name>
</gene>
<reference evidence="1 2" key="1">
    <citation type="journal article" date="2012" name="Nat. Biotechnol.">
        <title>Draft genome sequence of pigeonpea (Cajanus cajan), an orphan legume crop of resource-poor farmers.</title>
        <authorList>
            <person name="Varshney R.K."/>
            <person name="Chen W."/>
            <person name="Li Y."/>
            <person name="Bharti A.K."/>
            <person name="Saxena R.K."/>
            <person name="Schlueter J.A."/>
            <person name="Donoghue M.T."/>
            <person name="Azam S."/>
            <person name="Fan G."/>
            <person name="Whaley A.M."/>
            <person name="Farmer A.D."/>
            <person name="Sheridan J."/>
            <person name="Iwata A."/>
            <person name="Tuteja R."/>
            <person name="Penmetsa R.V."/>
            <person name="Wu W."/>
            <person name="Upadhyaya H.D."/>
            <person name="Yang S.P."/>
            <person name="Shah T."/>
            <person name="Saxena K.B."/>
            <person name="Michael T."/>
            <person name="McCombie W.R."/>
            <person name="Yang B."/>
            <person name="Zhang G."/>
            <person name="Yang H."/>
            <person name="Wang J."/>
            <person name="Spillane C."/>
            <person name="Cook D.R."/>
            <person name="May G.D."/>
            <person name="Xu X."/>
            <person name="Jackson S.A."/>
        </authorList>
    </citation>
    <scope>NUCLEOTIDE SEQUENCE [LARGE SCALE GENOMIC DNA]</scope>
    <source>
        <strain evidence="2">cv. Asha</strain>
    </source>
</reference>
<dbReference type="Gramene" id="C.cajan_04671.t">
    <property type="protein sequence ID" value="C.cajan_04671.t.cds1"/>
    <property type="gene ID" value="C.cajan_04671"/>
</dbReference>